<reference evidence="2" key="1">
    <citation type="submission" date="2020-03" db="EMBL/GenBank/DDBJ databases">
        <title>Site-based positive gene gene selection in Geosmithia morbida across the United States reveals a broad range of putative effectors and factors for local host and environmental adapation.</title>
        <authorList>
            <person name="Onufrak A."/>
            <person name="Murdoch R.W."/>
            <person name="Gazis R."/>
            <person name="Huff M."/>
            <person name="Staton M."/>
            <person name="Klingeman W."/>
            <person name="Hadziabdic D."/>
        </authorList>
    </citation>
    <scope>NUCLEOTIDE SEQUENCE</scope>
    <source>
        <strain evidence="2">1262</strain>
    </source>
</reference>
<evidence type="ECO:0000313" key="3">
    <source>
        <dbReference type="Proteomes" id="UP000749293"/>
    </source>
</evidence>
<evidence type="ECO:0000313" key="2">
    <source>
        <dbReference type="EMBL" id="KAF4120364.1"/>
    </source>
</evidence>
<comment type="caution">
    <text evidence="2">The sequence shown here is derived from an EMBL/GenBank/DDBJ whole genome shotgun (WGS) entry which is preliminary data.</text>
</comment>
<proteinExistence type="predicted"/>
<feature type="compositionally biased region" description="Low complexity" evidence="1">
    <location>
        <begin position="57"/>
        <end position="66"/>
    </location>
</feature>
<feature type="compositionally biased region" description="Polar residues" evidence="1">
    <location>
        <begin position="67"/>
        <end position="78"/>
    </location>
</feature>
<feature type="compositionally biased region" description="Basic and acidic residues" evidence="1">
    <location>
        <begin position="113"/>
        <end position="122"/>
    </location>
</feature>
<gene>
    <name evidence="2" type="ORF">GMORB2_3165</name>
</gene>
<sequence>MPYSPTASAAAARDMTGGSTTSGRTNDSIDSSSDRKSSTNLDTLPVIATGDGPTIVSSSAGASDSSNRYGGTITNNNGGAVGSSGEQLTPIEGLRRHSSVSIQLPRNPLLPQGKEKSIDKGRLRNASPKPNSLAVTIHTAAGRCDEMQQINLVATCTIDGTQHMTTI</sequence>
<organism evidence="2 3">
    <name type="scientific">Geosmithia morbida</name>
    <dbReference type="NCBI Taxonomy" id="1094350"/>
    <lineage>
        <taxon>Eukaryota</taxon>
        <taxon>Fungi</taxon>
        <taxon>Dikarya</taxon>
        <taxon>Ascomycota</taxon>
        <taxon>Pezizomycotina</taxon>
        <taxon>Sordariomycetes</taxon>
        <taxon>Hypocreomycetidae</taxon>
        <taxon>Hypocreales</taxon>
        <taxon>Bionectriaceae</taxon>
        <taxon>Geosmithia</taxon>
    </lineage>
</organism>
<dbReference type="GeneID" id="55969393"/>
<dbReference type="Proteomes" id="UP000749293">
    <property type="component" value="Unassembled WGS sequence"/>
</dbReference>
<protein>
    <submittedName>
        <fullName evidence="2">Uncharacterized protein</fullName>
    </submittedName>
</protein>
<dbReference type="AlphaFoldDB" id="A0A9P5D3C2"/>
<dbReference type="EMBL" id="JAANYQ010000017">
    <property type="protein sequence ID" value="KAF4120364.1"/>
    <property type="molecule type" value="Genomic_DNA"/>
</dbReference>
<evidence type="ECO:0000256" key="1">
    <source>
        <dbReference type="SAM" id="MobiDB-lite"/>
    </source>
</evidence>
<dbReference type="OrthoDB" id="5151015at2759"/>
<keyword evidence="3" id="KW-1185">Reference proteome</keyword>
<dbReference type="RefSeq" id="XP_035319016.1">
    <property type="nucleotide sequence ID" value="XM_035465141.1"/>
</dbReference>
<accession>A0A9P5D3C2</accession>
<feature type="region of interest" description="Disordered" evidence="1">
    <location>
        <begin position="104"/>
        <end position="130"/>
    </location>
</feature>
<name>A0A9P5D3C2_9HYPO</name>
<feature type="compositionally biased region" description="Polar residues" evidence="1">
    <location>
        <begin position="17"/>
        <end position="26"/>
    </location>
</feature>
<feature type="region of interest" description="Disordered" evidence="1">
    <location>
        <begin position="1"/>
        <end position="91"/>
    </location>
</feature>